<dbReference type="EMBL" id="KQ483457">
    <property type="protein sequence ID" value="KYP50311.1"/>
    <property type="molecule type" value="Genomic_DNA"/>
</dbReference>
<feature type="non-terminal residue" evidence="1">
    <location>
        <position position="1"/>
    </location>
</feature>
<keyword evidence="2" id="KW-1185">Reference proteome</keyword>
<evidence type="ECO:0000313" key="1">
    <source>
        <dbReference type="EMBL" id="KYP50311.1"/>
    </source>
</evidence>
<evidence type="ECO:0000313" key="2">
    <source>
        <dbReference type="Proteomes" id="UP000075243"/>
    </source>
</evidence>
<proteinExistence type="predicted"/>
<protein>
    <submittedName>
        <fullName evidence="1">Uncharacterized protein</fullName>
    </submittedName>
</protein>
<organism evidence="1 2">
    <name type="scientific">Cajanus cajan</name>
    <name type="common">Pigeon pea</name>
    <name type="synonym">Cajanus indicus</name>
    <dbReference type="NCBI Taxonomy" id="3821"/>
    <lineage>
        <taxon>Eukaryota</taxon>
        <taxon>Viridiplantae</taxon>
        <taxon>Streptophyta</taxon>
        <taxon>Embryophyta</taxon>
        <taxon>Tracheophyta</taxon>
        <taxon>Spermatophyta</taxon>
        <taxon>Magnoliopsida</taxon>
        <taxon>eudicotyledons</taxon>
        <taxon>Gunneridae</taxon>
        <taxon>Pentapetalae</taxon>
        <taxon>rosids</taxon>
        <taxon>fabids</taxon>
        <taxon>Fabales</taxon>
        <taxon>Fabaceae</taxon>
        <taxon>Papilionoideae</taxon>
        <taxon>50 kb inversion clade</taxon>
        <taxon>NPAAA clade</taxon>
        <taxon>indigoferoid/millettioid clade</taxon>
        <taxon>Phaseoleae</taxon>
        <taxon>Cajanus</taxon>
    </lineage>
</organism>
<dbReference type="Proteomes" id="UP000075243">
    <property type="component" value="Unassembled WGS sequence"/>
</dbReference>
<reference evidence="1" key="1">
    <citation type="journal article" date="2012" name="Nat. Biotechnol.">
        <title>Draft genome sequence of pigeonpea (Cajanus cajan), an orphan legume crop of resource-poor farmers.</title>
        <authorList>
            <person name="Varshney R.K."/>
            <person name="Chen W."/>
            <person name="Li Y."/>
            <person name="Bharti A.K."/>
            <person name="Saxena R.K."/>
            <person name="Schlueter J.A."/>
            <person name="Donoghue M.T."/>
            <person name="Azam S."/>
            <person name="Fan G."/>
            <person name="Whaley A.M."/>
            <person name="Farmer A.D."/>
            <person name="Sheridan J."/>
            <person name="Iwata A."/>
            <person name="Tuteja R."/>
            <person name="Penmetsa R.V."/>
            <person name="Wu W."/>
            <person name="Upadhyaya H.D."/>
            <person name="Yang S.P."/>
            <person name="Shah T."/>
            <person name="Saxena K.B."/>
            <person name="Michael T."/>
            <person name="McCombie W.R."/>
            <person name="Yang B."/>
            <person name="Zhang G."/>
            <person name="Yang H."/>
            <person name="Wang J."/>
            <person name="Spillane C."/>
            <person name="Cook D.R."/>
            <person name="May G.D."/>
            <person name="Xu X."/>
            <person name="Jackson S.A."/>
        </authorList>
    </citation>
    <scope>NUCLEOTIDE SEQUENCE [LARGE SCALE GENOMIC DNA]</scope>
</reference>
<gene>
    <name evidence="1" type="ORF">KK1_027886</name>
</gene>
<name>A0A151S6D7_CAJCA</name>
<dbReference type="Gramene" id="C.cajan_26542.t">
    <property type="protein sequence ID" value="C.cajan_26542.t.cds1"/>
    <property type="gene ID" value="C.cajan_26542"/>
</dbReference>
<sequence length="77" mass="8530">SKLCHIASDSDALGLLLNTRFPESRSTATTEPELGEDKLVDQTIFWDWSRSTKLPSKIVNLAEFLSETGLSLFATQT</sequence>
<dbReference type="AlphaFoldDB" id="A0A151S6D7"/>
<accession>A0A151S6D7</accession>